<dbReference type="InParanoid" id="A0A409WZM3"/>
<dbReference type="GO" id="GO:0006412">
    <property type="term" value="P:translation"/>
    <property type="evidence" value="ECO:0007669"/>
    <property type="project" value="InterPro"/>
</dbReference>
<evidence type="ECO:0000256" key="4">
    <source>
        <dbReference type="ARBA" id="ARBA00035281"/>
    </source>
</evidence>
<evidence type="ECO:0000313" key="7">
    <source>
        <dbReference type="EMBL" id="PPQ83975.1"/>
    </source>
</evidence>
<dbReference type="GO" id="GO:0003735">
    <property type="term" value="F:structural constituent of ribosome"/>
    <property type="evidence" value="ECO:0007669"/>
    <property type="project" value="InterPro"/>
</dbReference>
<feature type="region of interest" description="Disordered" evidence="5">
    <location>
        <begin position="26"/>
        <end position="66"/>
    </location>
</feature>
<accession>A0A409WZM3</accession>
<evidence type="ECO:0000256" key="2">
    <source>
        <dbReference type="ARBA" id="ARBA00022980"/>
    </source>
</evidence>
<evidence type="ECO:0000259" key="6">
    <source>
        <dbReference type="Pfam" id="PF00327"/>
    </source>
</evidence>
<organism evidence="7 8">
    <name type="scientific">Psilocybe cyanescens</name>
    <dbReference type="NCBI Taxonomy" id="93625"/>
    <lineage>
        <taxon>Eukaryota</taxon>
        <taxon>Fungi</taxon>
        <taxon>Dikarya</taxon>
        <taxon>Basidiomycota</taxon>
        <taxon>Agaricomycotina</taxon>
        <taxon>Agaricomycetes</taxon>
        <taxon>Agaricomycetidae</taxon>
        <taxon>Agaricales</taxon>
        <taxon>Agaricineae</taxon>
        <taxon>Strophariaceae</taxon>
        <taxon>Psilocybe</taxon>
    </lineage>
</organism>
<name>A0A409WZM3_PSICY</name>
<proteinExistence type="inferred from homology"/>
<dbReference type="PANTHER" id="PTHR15892:SF2">
    <property type="entry name" value="LARGE RIBOSOMAL SUBUNIT PROTEIN UL30M"/>
    <property type="match status" value="1"/>
</dbReference>
<dbReference type="SUPFAM" id="SSF55129">
    <property type="entry name" value="Ribosomal protein L30p/L7e"/>
    <property type="match status" value="1"/>
</dbReference>
<dbReference type="InterPro" id="IPR005996">
    <property type="entry name" value="Ribosomal_uL30_bac-type"/>
</dbReference>
<evidence type="ECO:0000256" key="3">
    <source>
        <dbReference type="ARBA" id="ARBA00023274"/>
    </source>
</evidence>
<keyword evidence="2" id="KW-0689">Ribosomal protein</keyword>
<evidence type="ECO:0000313" key="8">
    <source>
        <dbReference type="Proteomes" id="UP000283269"/>
    </source>
</evidence>
<feature type="domain" description="Large ribosomal subunit protein uL30-like ferredoxin-like fold" evidence="6">
    <location>
        <begin position="67"/>
        <end position="117"/>
    </location>
</feature>
<evidence type="ECO:0000256" key="5">
    <source>
        <dbReference type="SAM" id="MobiDB-lite"/>
    </source>
</evidence>
<dbReference type="CDD" id="cd01658">
    <property type="entry name" value="Ribosomal_L30"/>
    <property type="match status" value="1"/>
</dbReference>
<dbReference type="InterPro" id="IPR016082">
    <property type="entry name" value="Ribosomal_uL30_ferredoxin-like"/>
</dbReference>
<dbReference type="Pfam" id="PF00327">
    <property type="entry name" value="Ribosomal_L30"/>
    <property type="match status" value="1"/>
</dbReference>
<dbReference type="Gene3D" id="3.30.1390.20">
    <property type="entry name" value="Ribosomal protein L30, ferredoxin-like fold domain"/>
    <property type="match status" value="1"/>
</dbReference>
<dbReference type="PANTHER" id="PTHR15892">
    <property type="entry name" value="MITOCHONDRIAL RIBOSOMAL PROTEIN L30"/>
    <property type="match status" value="1"/>
</dbReference>
<comment type="caution">
    <text evidence="7">The sequence shown here is derived from an EMBL/GenBank/DDBJ whole genome shotgun (WGS) entry which is preliminary data.</text>
</comment>
<keyword evidence="3" id="KW-0687">Ribonucleoprotein</keyword>
<dbReference type="AlphaFoldDB" id="A0A409WZM3"/>
<dbReference type="GO" id="GO:0015934">
    <property type="term" value="C:large ribosomal subunit"/>
    <property type="evidence" value="ECO:0007669"/>
    <property type="project" value="InterPro"/>
</dbReference>
<evidence type="ECO:0000256" key="1">
    <source>
        <dbReference type="ARBA" id="ARBA00007594"/>
    </source>
</evidence>
<protein>
    <recommendedName>
        <fullName evidence="4">Large ribosomal subunit protein uL30m</fullName>
    </recommendedName>
</protein>
<gene>
    <name evidence="7" type="ORF">CVT25_000521</name>
</gene>
<dbReference type="OrthoDB" id="509901at2759"/>
<sequence>MTYRTRASLRPLAAARYNVSRMLTTASQTPIASSSSTSSPSSSQPQSELTPSPAETPADANAPNTHFKITLRRSAISLGDKIKGTIKALGIHRRFQTVYFPHSPEAAGKILRIKELVEVENVPTHLVKTKQQQRQERKAPRGYKVVGSKRDSFMKV</sequence>
<keyword evidence="8" id="KW-1185">Reference proteome</keyword>
<comment type="similarity">
    <text evidence="1">Belongs to the universal ribosomal protein uL30 family.</text>
</comment>
<dbReference type="InterPro" id="IPR036919">
    <property type="entry name" value="Ribo_uL30_ferredoxin-like_sf"/>
</dbReference>
<dbReference type="FunCoup" id="A0A409WZM3">
    <property type="interactions" value="227"/>
</dbReference>
<reference evidence="7 8" key="1">
    <citation type="journal article" date="2018" name="Evol. Lett.">
        <title>Horizontal gene cluster transfer increased hallucinogenic mushroom diversity.</title>
        <authorList>
            <person name="Reynolds H.T."/>
            <person name="Vijayakumar V."/>
            <person name="Gluck-Thaler E."/>
            <person name="Korotkin H.B."/>
            <person name="Matheny P.B."/>
            <person name="Slot J.C."/>
        </authorList>
    </citation>
    <scope>NUCLEOTIDE SEQUENCE [LARGE SCALE GENOMIC DNA]</scope>
    <source>
        <strain evidence="7 8">2631</strain>
    </source>
</reference>
<dbReference type="Proteomes" id="UP000283269">
    <property type="component" value="Unassembled WGS sequence"/>
</dbReference>
<feature type="compositionally biased region" description="Low complexity" evidence="5">
    <location>
        <begin position="26"/>
        <end position="53"/>
    </location>
</feature>
<dbReference type="EMBL" id="NHYD01002942">
    <property type="protein sequence ID" value="PPQ83975.1"/>
    <property type="molecule type" value="Genomic_DNA"/>
</dbReference>
<dbReference type="GO" id="GO:0005739">
    <property type="term" value="C:mitochondrion"/>
    <property type="evidence" value="ECO:0007669"/>
    <property type="project" value="TreeGrafter"/>
</dbReference>
<dbReference type="STRING" id="93625.A0A409WZM3"/>